<accession>A0A6J5WEC3</accession>
<evidence type="ECO:0000313" key="4">
    <source>
        <dbReference type="Proteomes" id="UP000507222"/>
    </source>
</evidence>
<protein>
    <submittedName>
        <fullName evidence="3">Uncharacterized protein</fullName>
    </submittedName>
</protein>
<evidence type="ECO:0000313" key="3">
    <source>
        <dbReference type="EMBL" id="CAB4298721.1"/>
    </source>
</evidence>
<dbReference type="EMBL" id="CAEKDK010000002">
    <property type="protein sequence ID" value="CAB4268349.1"/>
    <property type="molecule type" value="Genomic_DNA"/>
</dbReference>
<organism evidence="3 5">
    <name type="scientific">Prunus armeniaca</name>
    <name type="common">Apricot</name>
    <name type="synonym">Armeniaca vulgaris</name>
    <dbReference type="NCBI Taxonomy" id="36596"/>
    <lineage>
        <taxon>Eukaryota</taxon>
        <taxon>Viridiplantae</taxon>
        <taxon>Streptophyta</taxon>
        <taxon>Embryophyta</taxon>
        <taxon>Tracheophyta</taxon>
        <taxon>Spermatophyta</taxon>
        <taxon>Magnoliopsida</taxon>
        <taxon>eudicotyledons</taxon>
        <taxon>Gunneridae</taxon>
        <taxon>Pentapetalae</taxon>
        <taxon>rosids</taxon>
        <taxon>fabids</taxon>
        <taxon>Rosales</taxon>
        <taxon>Rosaceae</taxon>
        <taxon>Amygdaloideae</taxon>
        <taxon>Amygdaleae</taxon>
        <taxon>Prunus</taxon>
    </lineage>
</organism>
<feature type="region of interest" description="Disordered" evidence="1">
    <location>
        <begin position="20"/>
        <end position="132"/>
    </location>
</feature>
<keyword evidence="5" id="KW-1185">Reference proteome</keyword>
<sequence length="172" mass="19087">MAKTSNVSSFQNLLNRNQAQLNTQQNKHPQTTLVVEQRERKPRISPSPRTCGGLADRHPLAELGKRTTATRSSHQGPSSNSSQTARTQLTETSNSNSNSQLCQSCDQMNPNSRKIEGPTHRTLPKPPRAAKATFQPCQFSYRATLPNGRRGATPDPRMNTLIRSFGMTLQDF</sequence>
<dbReference type="AlphaFoldDB" id="A0A6J5WEC3"/>
<evidence type="ECO:0000313" key="2">
    <source>
        <dbReference type="EMBL" id="CAB4268349.1"/>
    </source>
</evidence>
<reference evidence="3 4" key="2">
    <citation type="submission" date="2020-05" db="EMBL/GenBank/DDBJ databases">
        <authorList>
            <person name="Campoy J."/>
            <person name="Schneeberger K."/>
            <person name="Spophaly S."/>
        </authorList>
    </citation>
    <scope>NUCLEOTIDE SEQUENCE [LARGE SCALE GENOMIC DNA]</scope>
    <source>
        <strain evidence="3">PruArmRojPasFocal</strain>
    </source>
</reference>
<proteinExistence type="predicted"/>
<reference evidence="5" key="1">
    <citation type="journal article" date="2020" name="Genome Biol.">
        <title>Gamete binning: chromosome-level and haplotype-resolved genome assembly enabled by high-throughput single-cell sequencing of gamete genomes.</title>
        <authorList>
            <person name="Campoy J.A."/>
            <person name="Sun H."/>
            <person name="Goel M."/>
            <person name="Jiao W.-B."/>
            <person name="Folz-Donahue K."/>
            <person name="Wang N."/>
            <person name="Rubio M."/>
            <person name="Liu C."/>
            <person name="Kukat C."/>
            <person name="Ruiz D."/>
            <person name="Huettel B."/>
            <person name="Schneeberger K."/>
        </authorList>
    </citation>
    <scope>NUCLEOTIDE SEQUENCE [LARGE SCALE GENOMIC DNA]</scope>
    <source>
        <strain evidence="5">cv. Rojo Pasion</strain>
    </source>
</reference>
<feature type="compositionally biased region" description="Low complexity" evidence="1">
    <location>
        <begin position="72"/>
        <end position="82"/>
    </location>
</feature>
<feature type="compositionally biased region" description="Polar residues" evidence="1">
    <location>
        <begin position="83"/>
        <end position="92"/>
    </location>
</feature>
<feature type="compositionally biased region" description="Basic and acidic residues" evidence="1">
    <location>
        <begin position="55"/>
        <end position="65"/>
    </location>
</feature>
<feature type="compositionally biased region" description="Polar residues" evidence="1">
    <location>
        <begin position="100"/>
        <end position="112"/>
    </location>
</feature>
<name>A0A6J5WEC3_PRUAR</name>
<evidence type="ECO:0000313" key="5">
    <source>
        <dbReference type="Proteomes" id="UP000507245"/>
    </source>
</evidence>
<evidence type="ECO:0000256" key="1">
    <source>
        <dbReference type="SAM" id="MobiDB-lite"/>
    </source>
</evidence>
<dbReference type="Proteomes" id="UP000507245">
    <property type="component" value="Unassembled WGS sequence"/>
</dbReference>
<dbReference type="Proteomes" id="UP000507222">
    <property type="component" value="Unassembled WGS sequence"/>
</dbReference>
<gene>
    <name evidence="2" type="ORF">CURHAP_LOCUS11750</name>
    <name evidence="3" type="ORF">ORAREDHAP_LOCUS11395</name>
</gene>
<dbReference type="EMBL" id="CAEKKB010000002">
    <property type="protein sequence ID" value="CAB4298721.1"/>
    <property type="molecule type" value="Genomic_DNA"/>
</dbReference>